<comment type="cofactor">
    <cofactor evidence="17">
        <name>Mg(2+)</name>
        <dbReference type="ChEBI" id="CHEBI:18420"/>
    </cofactor>
</comment>
<feature type="binding site" evidence="16">
    <location>
        <position position="617"/>
    </location>
    <ligand>
        <name>ATP</name>
        <dbReference type="ChEBI" id="CHEBI:30616"/>
    </ligand>
</feature>
<feature type="binding site" evidence="16">
    <location>
        <position position="1078"/>
    </location>
    <ligand>
        <name>ATP</name>
        <dbReference type="ChEBI" id="CHEBI:30616"/>
    </ligand>
</feature>
<keyword evidence="4" id="KW-0597">Phosphoprotein</keyword>
<dbReference type="PANTHER" id="PTHR24092:SF180">
    <property type="entry name" value="PHOSPHOLIPID-TRANSPORTING ATPASE DNF1-RELATED"/>
    <property type="match status" value="1"/>
</dbReference>
<comment type="catalytic activity">
    <reaction evidence="13 18">
        <text>ATP + H2O + phospholipidSide 1 = ADP + phosphate + phospholipidSide 2.</text>
        <dbReference type="EC" id="7.6.2.1"/>
    </reaction>
</comment>
<feature type="binding site" evidence="16">
    <location>
        <position position="618"/>
    </location>
    <ligand>
        <name>ATP</name>
        <dbReference type="ChEBI" id="CHEBI:30616"/>
    </ligand>
</feature>
<evidence type="ECO:0000259" key="21">
    <source>
        <dbReference type="Pfam" id="PF16209"/>
    </source>
</evidence>
<evidence type="ECO:0000256" key="16">
    <source>
        <dbReference type="PIRSR" id="PIRSR606539-2"/>
    </source>
</evidence>
<dbReference type="InterPro" id="IPR018303">
    <property type="entry name" value="ATPase_P-typ_P_site"/>
</dbReference>
<keyword evidence="24" id="KW-1185">Reference proteome</keyword>
<comment type="similarity">
    <text evidence="2 18">Belongs to the cation transport ATPase (P-type) (TC 3.A.3) family. Type IV subfamily.</text>
</comment>
<dbReference type="SUPFAM" id="SSF81665">
    <property type="entry name" value="Calcium ATPase, transmembrane domain M"/>
    <property type="match status" value="1"/>
</dbReference>
<dbReference type="SFLD" id="SFLDG00002">
    <property type="entry name" value="C1.7:_P-type_atpase_like"/>
    <property type="match status" value="1"/>
</dbReference>
<dbReference type="GO" id="GO:0140346">
    <property type="term" value="F:phosphatidylserine flippase activity"/>
    <property type="evidence" value="ECO:0007669"/>
    <property type="project" value="UniProtKB-ARBA"/>
</dbReference>
<feature type="domain" description="P-type ATPase A" evidence="20">
    <location>
        <begin position="342"/>
        <end position="392"/>
    </location>
</feature>
<keyword evidence="5 18" id="KW-0812">Transmembrane</keyword>
<feature type="transmembrane region" description="Helical" evidence="18">
    <location>
        <begin position="1252"/>
        <end position="1272"/>
    </location>
</feature>
<feature type="transmembrane region" description="Helical" evidence="18">
    <location>
        <begin position="1221"/>
        <end position="1240"/>
    </location>
</feature>
<dbReference type="InterPro" id="IPR032631">
    <property type="entry name" value="P-type_ATPase_N"/>
</dbReference>
<feature type="binding site" evidence="17">
    <location>
        <position position="1078"/>
    </location>
    <ligand>
        <name>Mg(2+)</name>
        <dbReference type="ChEBI" id="CHEBI:18420"/>
    </ligand>
</feature>
<feature type="binding site" evidence="16">
    <location>
        <position position="933"/>
    </location>
    <ligand>
        <name>ATP</name>
        <dbReference type="ChEBI" id="CHEBI:30616"/>
    </ligand>
</feature>
<dbReference type="PRINTS" id="PR00119">
    <property type="entry name" value="CATATPASE"/>
</dbReference>
<feature type="binding site" evidence="17">
    <location>
        <position position="1074"/>
    </location>
    <ligand>
        <name>Mg(2+)</name>
        <dbReference type="ChEBI" id="CHEBI:18420"/>
    </ligand>
</feature>
<keyword evidence="9 17" id="KW-0460">Magnesium</keyword>
<feature type="region of interest" description="Disordered" evidence="19">
    <location>
        <begin position="1"/>
        <end position="21"/>
    </location>
</feature>
<comment type="subcellular location">
    <subcellularLocation>
        <location evidence="1">Endomembrane system</location>
        <topology evidence="1">Multi-pass membrane protein</topology>
    </subcellularLocation>
    <subcellularLocation>
        <location evidence="18">Membrane</location>
        <topology evidence="18">Multi-pass membrane protein</topology>
    </subcellularLocation>
</comment>
<comment type="catalytic activity">
    <reaction evidence="14">
        <text>a 1,2-diacyl-sn-glycero-3-phosphoethanolamine(out) + ATP + H2O = a 1,2-diacyl-sn-glycero-3-phosphoethanolamine(in) + ADP + phosphate + H(+)</text>
        <dbReference type="Rhea" id="RHEA:66132"/>
        <dbReference type="ChEBI" id="CHEBI:15377"/>
        <dbReference type="ChEBI" id="CHEBI:15378"/>
        <dbReference type="ChEBI" id="CHEBI:30616"/>
        <dbReference type="ChEBI" id="CHEBI:43474"/>
        <dbReference type="ChEBI" id="CHEBI:64612"/>
        <dbReference type="ChEBI" id="CHEBI:456216"/>
    </reaction>
    <physiologicalReaction direction="left-to-right" evidence="14">
        <dbReference type="Rhea" id="RHEA:66133"/>
    </physiologicalReaction>
</comment>
<dbReference type="InterPro" id="IPR036412">
    <property type="entry name" value="HAD-like_sf"/>
</dbReference>
<dbReference type="InterPro" id="IPR023298">
    <property type="entry name" value="ATPase_P-typ_TM_dom_sf"/>
</dbReference>
<feature type="binding site" evidence="16">
    <location>
        <position position="753"/>
    </location>
    <ligand>
        <name>ATP</name>
        <dbReference type="ChEBI" id="CHEBI:30616"/>
    </ligand>
</feature>
<dbReference type="GeneID" id="88173738"/>
<dbReference type="InterPro" id="IPR059000">
    <property type="entry name" value="ATPase_P-type_domA"/>
</dbReference>
<evidence type="ECO:0000256" key="9">
    <source>
        <dbReference type="ARBA" id="ARBA00022842"/>
    </source>
</evidence>
<dbReference type="InterPro" id="IPR008250">
    <property type="entry name" value="ATPase_P-typ_transduc_dom_A_sf"/>
</dbReference>
<dbReference type="FunFam" id="3.40.50.1000:FF:000001">
    <property type="entry name" value="Phospholipid-transporting ATPase IC"/>
    <property type="match status" value="1"/>
</dbReference>
<dbReference type="Pfam" id="PF16209">
    <property type="entry name" value="PhoLip_ATPase_N"/>
    <property type="match status" value="1"/>
</dbReference>
<evidence type="ECO:0000256" key="11">
    <source>
        <dbReference type="ARBA" id="ARBA00022989"/>
    </source>
</evidence>
<dbReference type="InterPro" id="IPR032630">
    <property type="entry name" value="P_typ_ATPase_c"/>
</dbReference>
<dbReference type="Pfam" id="PF13246">
    <property type="entry name" value="Cation_ATPase"/>
    <property type="match status" value="1"/>
</dbReference>
<dbReference type="EC" id="7.6.2.1" evidence="18"/>
<organism evidence="23 24">
    <name type="scientific">Australozyma saopauloensis</name>
    <dbReference type="NCBI Taxonomy" id="291208"/>
    <lineage>
        <taxon>Eukaryota</taxon>
        <taxon>Fungi</taxon>
        <taxon>Dikarya</taxon>
        <taxon>Ascomycota</taxon>
        <taxon>Saccharomycotina</taxon>
        <taxon>Pichiomycetes</taxon>
        <taxon>Metschnikowiaceae</taxon>
        <taxon>Australozyma</taxon>
    </lineage>
</organism>
<feature type="binding site" evidence="16">
    <location>
        <position position="619"/>
    </location>
    <ligand>
        <name>ATP</name>
        <dbReference type="ChEBI" id="CHEBI:30616"/>
    </ligand>
</feature>
<feature type="binding site" evidence="16">
    <location>
        <position position="1048"/>
    </location>
    <ligand>
        <name>ATP</name>
        <dbReference type="ChEBI" id="CHEBI:30616"/>
    </ligand>
</feature>
<feature type="domain" description="P-type ATPase C-terminal" evidence="22">
    <location>
        <begin position="1100"/>
        <end position="1349"/>
    </location>
</feature>
<feature type="binding site" evidence="16">
    <location>
        <position position="852"/>
    </location>
    <ligand>
        <name>ATP</name>
        <dbReference type="ChEBI" id="CHEBI:30616"/>
    </ligand>
</feature>
<dbReference type="InterPro" id="IPR023214">
    <property type="entry name" value="HAD_sf"/>
</dbReference>
<dbReference type="InterPro" id="IPR023299">
    <property type="entry name" value="ATPase_P-typ_cyto_dom_N"/>
</dbReference>
<feature type="transmembrane region" description="Helical" evidence="18">
    <location>
        <begin position="1319"/>
        <end position="1339"/>
    </location>
</feature>
<reference evidence="23 24" key="1">
    <citation type="submission" date="2023-10" db="EMBL/GenBank/DDBJ databases">
        <title>Draft Genome Sequence of Candida saopaulonensis from a very Premature Infant with Sepsis.</title>
        <authorList>
            <person name="Ning Y."/>
            <person name="Dai R."/>
            <person name="Xiao M."/>
            <person name="Xu Y."/>
            <person name="Yan Q."/>
            <person name="Zhang L."/>
        </authorList>
    </citation>
    <scope>NUCLEOTIDE SEQUENCE [LARGE SCALE GENOMIC DNA]</scope>
    <source>
        <strain evidence="23 24">19XY460</strain>
    </source>
</reference>
<feature type="transmembrane region" description="Helical" evidence="18">
    <location>
        <begin position="144"/>
        <end position="162"/>
    </location>
</feature>
<keyword evidence="3" id="KW-0813">Transport</keyword>
<evidence type="ECO:0000256" key="10">
    <source>
        <dbReference type="ARBA" id="ARBA00022967"/>
    </source>
</evidence>
<feature type="binding site" evidence="16">
    <location>
        <position position="794"/>
    </location>
    <ligand>
        <name>ATP</name>
        <dbReference type="ChEBI" id="CHEBI:30616"/>
    </ligand>
</feature>
<dbReference type="GO" id="GO:0005524">
    <property type="term" value="F:ATP binding"/>
    <property type="evidence" value="ECO:0007669"/>
    <property type="project" value="UniProtKB-UniRule"/>
</dbReference>
<feature type="transmembrane region" description="Helical" evidence="18">
    <location>
        <begin position="1135"/>
        <end position="1151"/>
    </location>
</feature>
<dbReference type="EMBL" id="CP138896">
    <property type="protein sequence ID" value="WPK25362.1"/>
    <property type="molecule type" value="Genomic_DNA"/>
</dbReference>
<evidence type="ECO:0000256" key="14">
    <source>
        <dbReference type="ARBA" id="ARBA00049128"/>
    </source>
</evidence>
<proteinExistence type="inferred from homology"/>
<keyword evidence="11 18" id="KW-1133">Transmembrane helix</keyword>
<evidence type="ECO:0000256" key="5">
    <source>
        <dbReference type="ARBA" id="ARBA00022692"/>
    </source>
</evidence>
<keyword evidence="12 18" id="KW-0472">Membrane</keyword>
<keyword evidence="7 16" id="KW-0547">Nucleotide-binding</keyword>
<dbReference type="SFLD" id="SFLDF00027">
    <property type="entry name" value="p-type_atpase"/>
    <property type="match status" value="1"/>
</dbReference>
<dbReference type="PROSITE" id="PS00154">
    <property type="entry name" value="ATPASE_E1_E2"/>
    <property type="match status" value="1"/>
</dbReference>
<accession>A0AAX4HBU1</accession>
<evidence type="ECO:0000256" key="17">
    <source>
        <dbReference type="PIRSR" id="PIRSR606539-3"/>
    </source>
</evidence>
<dbReference type="SUPFAM" id="SSF56784">
    <property type="entry name" value="HAD-like"/>
    <property type="match status" value="1"/>
</dbReference>
<dbReference type="PANTHER" id="PTHR24092">
    <property type="entry name" value="PROBABLE PHOSPHOLIPID-TRANSPORTING ATPASE"/>
    <property type="match status" value="1"/>
</dbReference>
<evidence type="ECO:0000256" key="4">
    <source>
        <dbReference type="ARBA" id="ARBA00022553"/>
    </source>
</evidence>
<dbReference type="InterPro" id="IPR006539">
    <property type="entry name" value="P-type_ATPase_IV"/>
</dbReference>
<dbReference type="Gene3D" id="2.70.150.10">
    <property type="entry name" value="Calcium-transporting ATPase, cytoplasmic transduction domain A"/>
    <property type="match status" value="1"/>
</dbReference>
<feature type="transmembrane region" description="Helical" evidence="18">
    <location>
        <begin position="1279"/>
        <end position="1299"/>
    </location>
</feature>
<feature type="binding site" evidence="16">
    <location>
        <position position="935"/>
    </location>
    <ligand>
        <name>ATP</name>
        <dbReference type="ChEBI" id="CHEBI:30616"/>
    </ligand>
</feature>
<feature type="binding site" evidence="16">
    <location>
        <position position="1077"/>
    </location>
    <ligand>
        <name>ATP</name>
        <dbReference type="ChEBI" id="CHEBI:30616"/>
    </ligand>
</feature>
<feature type="transmembrane region" description="Helical" evidence="18">
    <location>
        <begin position="545"/>
        <end position="569"/>
    </location>
</feature>
<feature type="binding site" evidence="16">
    <location>
        <position position="1054"/>
    </location>
    <ligand>
        <name>ATP</name>
        <dbReference type="ChEBI" id="CHEBI:30616"/>
    </ligand>
</feature>
<feature type="transmembrane region" description="Helical" evidence="18">
    <location>
        <begin position="1163"/>
        <end position="1184"/>
    </location>
</feature>
<evidence type="ECO:0000259" key="20">
    <source>
        <dbReference type="Pfam" id="PF00122"/>
    </source>
</evidence>
<dbReference type="GO" id="GO:0012505">
    <property type="term" value="C:endomembrane system"/>
    <property type="evidence" value="ECO:0007669"/>
    <property type="project" value="UniProtKB-SubCell"/>
</dbReference>
<protein>
    <recommendedName>
        <fullName evidence="18">Phospholipid-transporting ATPase</fullName>
        <ecNumber evidence="18">7.6.2.1</ecNumber>
    </recommendedName>
</protein>
<evidence type="ECO:0000256" key="7">
    <source>
        <dbReference type="ARBA" id="ARBA00022741"/>
    </source>
</evidence>
<dbReference type="GO" id="GO:0005886">
    <property type="term" value="C:plasma membrane"/>
    <property type="evidence" value="ECO:0007669"/>
    <property type="project" value="TreeGrafter"/>
</dbReference>
<dbReference type="GO" id="GO:0016887">
    <property type="term" value="F:ATP hydrolysis activity"/>
    <property type="evidence" value="ECO:0007669"/>
    <property type="project" value="InterPro"/>
</dbReference>
<evidence type="ECO:0000256" key="15">
    <source>
        <dbReference type="PIRSR" id="PIRSR606539-1"/>
    </source>
</evidence>
<feature type="domain" description="P-type ATPase N-terminal" evidence="21">
    <location>
        <begin position="114"/>
        <end position="164"/>
    </location>
</feature>
<feature type="region of interest" description="Disordered" evidence="19">
    <location>
        <begin position="285"/>
        <end position="309"/>
    </location>
</feature>
<dbReference type="Gene3D" id="3.40.1110.10">
    <property type="entry name" value="Calcium-transporting ATPase, cytoplasmic domain N"/>
    <property type="match status" value="2"/>
</dbReference>
<keyword evidence="10 18" id="KW-1278">Translocase</keyword>
<name>A0AAX4HBU1_9ASCO</name>
<dbReference type="CDD" id="cd02073">
    <property type="entry name" value="P-type_ATPase_APLT_Dnf-like"/>
    <property type="match status" value="1"/>
</dbReference>
<dbReference type="Pfam" id="PF16212">
    <property type="entry name" value="PhoLip_ATPase_C"/>
    <property type="match status" value="1"/>
</dbReference>
<keyword evidence="8 16" id="KW-0067">ATP-binding</keyword>
<evidence type="ECO:0000256" key="12">
    <source>
        <dbReference type="ARBA" id="ARBA00023136"/>
    </source>
</evidence>
<dbReference type="GO" id="GO:0000287">
    <property type="term" value="F:magnesium ion binding"/>
    <property type="evidence" value="ECO:0007669"/>
    <property type="project" value="UniProtKB-UniRule"/>
</dbReference>
<dbReference type="FunFam" id="3.40.50.1000:FF:000130">
    <property type="entry name" value="Phospholipid-transporting ATPase"/>
    <property type="match status" value="1"/>
</dbReference>
<feature type="active site" description="4-aspartylphosphate intermediate" evidence="15">
    <location>
        <position position="617"/>
    </location>
</feature>
<evidence type="ECO:0000256" key="3">
    <source>
        <dbReference type="ARBA" id="ARBA00022448"/>
    </source>
</evidence>
<feature type="binding site" evidence="17">
    <location>
        <position position="619"/>
    </location>
    <ligand>
        <name>Mg(2+)</name>
        <dbReference type="ChEBI" id="CHEBI:18420"/>
    </ligand>
</feature>
<evidence type="ECO:0000256" key="19">
    <source>
        <dbReference type="SAM" id="MobiDB-lite"/>
    </source>
</evidence>
<feature type="binding site" evidence="16">
    <location>
        <position position="817"/>
    </location>
    <ligand>
        <name>ATP</name>
        <dbReference type="ChEBI" id="CHEBI:30616"/>
    </ligand>
</feature>
<dbReference type="NCBIfam" id="TIGR01494">
    <property type="entry name" value="ATPase_P-type"/>
    <property type="match status" value="1"/>
</dbReference>
<dbReference type="SFLD" id="SFLDS00003">
    <property type="entry name" value="Haloacid_Dehalogenase"/>
    <property type="match status" value="1"/>
</dbReference>
<evidence type="ECO:0000256" key="2">
    <source>
        <dbReference type="ARBA" id="ARBA00008109"/>
    </source>
</evidence>
<evidence type="ECO:0000256" key="8">
    <source>
        <dbReference type="ARBA" id="ARBA00022840"/>
    </source>
</evidence>
<feature type="transmembrane region" description="Helical" evidence="18">
    <location>
        <begin position="501"/>
        <end position="525"/>
    </location>
</feature>
<feature type="binding site" evidence="16">
    <location>
        <position position="934"/>
    </location>
    <ligand>
        <name>ATP</name>
        <dbReference type="ChEBI" id="CHEBI:30616"/>
    </ligand>
</feature>
<dbReference type="SUPFAM" id="SSF81653">
    <property type="entry name" value="Calcium ATPase, transduction domain A"/>
    <property type="match status" value="1"/>
</dbReference>
<sequence length="1507" mass="170651">MAHNQHAPSLLTMSEPGSDEIKPELIMEQAGNVQKMETKHDYASEDAPSARPTVHDLYKTPPKTMRDRFELFLFKKGLGEVPTYLAELNSRIPREVFVNYELPPRVALAGKPAVKFPSNKIRTTKYTPLLFLPKNLYLQFGKVANAYFLVLVILGAFTVFGVASPGLAAVPLIVIVVITAAKDAFEDYQRGLSDLELNNTATHLLVGLHNVNVEVDDIGSWRMFKKSCTRGTRRAFRGIKKAVAFTFGHRKMKEQLRQEQEAEKAHALHRVSTIVSDYSYTDPVAGATAAGRPSTSSRNPRKSHHLARAATTKVVPDCILNPPLQQKYIESGGDDTHFKLRRWKDVSVGDIIRVRANEEVPADIVVLSASDSEGNCFIETKNLDGETNLKTKSSLACGSSLQRSRDLHNTKFWIECDGPNPHLYRFKGTIHYENYSADGRLLNNDEMEAITNDNVLLRGCTLRNTKWIIGVAIYTGLESKIMLNGGYSPVKISKISRELNLSVIINFIVLFILCFVSGLINGLFYNETDTSRIYFEFEAYAPTSAGNGVLAFFVALIIYQSLVPISLYISIEIIKSCQAFFIYADVKMFYEKLNFPCTPKSWSISDDLGQVEYIFSDKTGTLTQNIMEFKKCTINGKSYGLAYTEAKQGMDKREGIDVLKETERWNRLLAQDRTEMVNNLQSFVKNDQFRESALTFISDEYVKDTLVPHSKITDQKAANEDFMLALALCHTVMTEKNKEDKSLNDFKAESPDEEALVSVARDLGIVFKSRFRKSVDIEVYGQSRSYELLHIIPFTSSRKRMSCILKGKDGKVMLYCKGADNVIFKRLTADLNEEMLSKTALHLEDFANEGLRTLCIAQKEVDEEHLDGWIKRFKAINNSLDDDKEERIDVLNEELERDLTLLGGTAIEDRLQEKVPESISILSDAGIKLWVLTGDRIETAINIGFSCNLLSNEMKLLVVRPEDGVLDASYIDRLITEYLQEYFNINVETEDQVQHELQIARADHSVPTSSTALIVDGAALSLIFQKNTTLKHKFLLLGKQCKSVLCCRVSPAQKADVVSVVKNSLNVMTLAIGDGANDVAMIQAANVGVGIAGEEGRQAVMSSDYGVGQFRFLTRLLLVHGRWSYKRLAEMVPSFFYKNVVFTFTCFWYGIYNNFDGSYLYEYTYLMFYNLAFTSLPVIILGVFDQDVSDSVSMVVPQLYRAGILGEEWSQYKFVWYMFDGLYQSVVAYFFPYLMFYVTFQNQQGLGVDHRFWIGVLVCTISATSCNIYILLQQYRWDWLSLLINAISILLVYFWTGIWSSRPWASEFYKVGADLYGTLGFWACMFVAVLVCLLPRFIFDFSVRYFSPKDIDIVREQVLAGKFRDLPLGFDPTNTADIEKQRLLERLNDGDTELLHKLEEVVEGDNVSRRSADSTKFSKAMKSVKRKMTVSSRPRKNTVESQTRYNQQLLSKPLNLSQLRMEMIKRGEYKTAGRNSLDRISTTHGVPGLTKAETLLSYHPRNSITFE</sequence>
<dbReference type="RefSeq" id="XP_062877744.1">
    <property type="nucleotide sequence ID" value="XM_063021674.1"/>
</dbReference>
<gene>
    <name evidence="23" type="ORF">PUMCH_002674</name>
</gene>
<evidence type="ECO:0000256" key="6">
    <source>
        <dbReference type="ARBA" id="ARBA00022723"/>
    </source>
</evidence>
<dbReference type="InterPro" id="IPR044492">
    <property type="entry name" value="P_typ_ATPase_HD_dom"/>
</dbReference>
<dbReference type="Gene3D" id="3.40.50.1000">
    <property type="entry name" value="HAD superfamily/HAD-like"/>
    <property type="match status" value="2"/>
</dbReference>
<dbReference type="Pfam" id="PF00122">
    <property type="entry name" value="E1-E2_ATPase"/>
    <property type="match status" value="1"/>
</dbReference>
<dbReference type="KEGG" id="asau:88173738"/>
<dbReference type="Proteomes" id="UP001338582">
    <property type="component" value="Chromosome 3"/>
</dbReference>
<evidence type="ECO:0000259" key="22">
    <source>
        <dbReference type="Pfam" id="PF16212"/>
    </source>
</evidence>
<evidence type="ECO:0000313" key="23">
    <source>
        <dbReference type="EMBL" id="WPK25362.1"/>
    </source>
</evidence>
<feature type="binding site" evidence="17">
    <location>
        <position position="617"/>
    </location>
    <ligand>
        <name>Mg(2+)</name>
        <dbReference type="ChEBI" id="CHEBI:18420"/>
    </ligand>
</feature>
<dbReference type="FunFam" id="3.40.1110.10:FF:000087">
    <property type="entry name" value="Phospholipid-transporting ATPase"/>
    <property type="match status" value="1"/>
</dbReference>
<evidence type="ECO:0000256" key="18">
    <source>
        <dbReference type="RuleBase" id="RU362033"/>
    </source>
</evidence>
<dbReference type="InterPro" id="IPR001757">
    <property type="entry name" value="P_typ_ATPase"/>
</dbReference>
<keyword evidence="6 17" id="KW-0479">Metal-binding</keyword>
<evidence type="ECO:0000256" key="13">
    <source>
        <dbReference type="ARBA" id="ARBA00034036"/>
    </source>
</evidence>
<dbReference type="SUPFAM" id="SSF81660">
    <property type="entry name" value="Metal cation-transporting ATPase, ATP-binding domain N"/>
    <property type="match status" value="1"/>
</dbReference>
<dbReference type="NCBIfam" id="TIGR01652">
    <property type="entry name" value="ATPase-Plipid"/>
    <property type="match status" value="1"/>
</dbReference>
<evidence type="ECO:0000313" key="24">
    <source>
        <dbReference type="Proteomes" id="UP001338582"/>
    </source>
</evidence>
<evidence type="ECO:0000256" key="1">
    <source>
        <dbReference type="ARBA" id="ARBA00004127"/>
    </source>
</evidence>